<dbReference type="Proteomes" id="UP000004431">
    <property type="component" value="Unassembled WGS sequence"/>
</dbReference>
<organism evidence="1 2">
    <name type="scientific">Fannyhessea vaginae PB189-T1-4</name>
    <dbReference type="NCBI Taxonomy" id="866774"/>
    <lineage>
        <taxon>Bacteria</taxon>
        <taxon>Bacillati</taxon>
        <taxon>Actinomycetota</taxon>
        <taxon>Coriobacteriia</taxon>
        <taxon>Coriobacteriales</taxon>
        <taxon>Atopobiaceae</taxon>
        <taxon>Fannyhessea</taxon>
    </lineage>
</organism>
<sequence length="111" mass="12133">MPGFSCSDCVFCNCMRNKKSGLYQATCTKGYTLGNPHIDAGTDAYFALTPSGLVPKVDPFGNEYLRTDNVCHQFQRAADAPEHVQARTMLAHITAAVQRAFAQAQHGRPIL</sequence>
<reference evidence="1 2" key="1">
    <citation type="submission" date="2010-08" db="EMBL/GenBank/DDBJ databases">
        <authorList>
            <person name="Durkin A.S."/>
            <person name="Madupu R."/>
            <person name="Torralba M."/>
            <person name="Gillis M."/>
            <person name="Methe B."/>
            <person name="Sutton G."/>
            <person name="Nelson K.E."/>
        </authorList>
    </citation>
    <scope>NUCLEOTIDE SEQUENCE [LARGE SCALE GENOMIC DNA]</scope>
    <source>
        <strain evidence="1 2">PB189-T1-4</strain>
    </source>
</reference>
<evidence type="ECO:0000313" key="2">
    <source>
        <dbReference type="Proteomes" id="UP000004431"/>
    </source>
</evidence>
<keyword evidence="2" id="KW-1185">Reference proteome</keyword>
<comment type="caution">
    <text evidence="1">The sequence shown here is derived from an EMBL/GenBank/DDBJ whole genome shotgun (WGS) entry which is preliminary data.</text>
</comment>
<gene>
    <name evidence="1" type="ORF">HMPREF9248_0878</name>
</gene>
<proteinExistence type="predicted"/>
<evidence type="ECO:0000313" key="1">
    <source>
        <dbReference type="EMBL" id="EFL44276.1"/>
    </source>
</evidence>
<name>A0ABN0B0E4_9ACTN</name>
<protein>
    <submittedName>
        <fullName evidence="1">Uncharacterized protein</fullName>
    </submittedName>
</protein>
<accession>A0ABN0B0E4</accession>
<dbReference type="EMBL" id="AEDQ01000017">
    <property type="protein sequence ID" value="EFL44276.1"/>
    <property type="molecule type" value="Genomic_DNA"/>
</dbReference>